<evidence type="ECO:0000256" key="7">
    <source>
        <dbReference type="ARBA" id="ARBA00023146"/>
    </source>
</evidence>
<dbReference type="InterPro" id="IPR000924">
    <property type="entry name" value="Glu/Gln-tRNA-synth"/>
</dbReference>
<keyword evidence="4 8" id="KW-0547">Nucleotide-binding</keyword>
<protein>
    <recommendedName>
        <fullName evidence="8">Glutamate--tRNA ligase</fullName>
        <ecNumber evidence="8">6.1.1.17</ecNumber>
    </recommendedName>
    <alternativeName>
        <fullName evidence="8">Glutamyl-tRNA synthetase</fullName>
        <shortName evidence="8">GluRS</shortName>
    </alternativeName>
</protein>
<dbReference type="PROSITE" id="PS00178">
    <property type="entry name" value="AA_TRNA_LIGASE_I"/>
    <property type="match status" value="1"/>
</dbReference>
<comment type="caution">
    <text evidence="8">Lacks conserved residue(s) required for the propagation of feature annotation.</text>
</comment>
<evidence type="ECO:0000256" key="4">
    <source>
        <dbReference type="ARBA" id="ARBA00022741"/>
    </source>
</evidence>
<keyword evidence="6 8" id="KW-0648">Protein biosynthesis</keyword>
<dbReference type="InterPro" id="IPR014729">
    <property type="entry name" value="Rossmann-like_a/b/a_fold"/>
</dbReference>
<keyword evidence="7 8" id="KW-0030">Aminoacyl-tRNA synthetase</keyword>
<dbReference type="Proteomes" id="UP000223606">
    <property type="component" value="Chromosome 1"/>
</dbReference>
<dbReference type="SUPFAM" id="SSF52374">
    <property type="entry name" value="Nucleotidylyl transferase"/>
    <property type="match status" value="1"/>
</dbReference>
<feature type="domain" description="Glutamyl/glutaminyl-tRNA synthetase class Ib catalytic" evidence="9">
    <location>
        <begin position="3"/>
        <end position="315"/>
    </location>
</feature>
<dbReference type="EC" id="6.1.1.17" evidence="8"/>
<evidence type="ECO:0000256" key="8">
    <source>
        <dbReference type="HAMAP-Rule" id="MF_00022"/>
    </source>
</evidence>
<evidence type="ECO:0000313" key="11">
    <source>
        <dbReference type="EMBL" id="SON56146.1"/>
    </source>
</evidence>
<dbReference type="Pfam" id="PF00749">
    <property type="entry name" value="tRNA-synt_1c"/>
    <property type="match status" value="1"/>
</dbReference>
<gene>
    <name evidence="11" type="primary">gltX_2</name>
    <name evidence="8" type="synonym">gltX</name>
    <name evidence="11" type="ORF">HDIA_2605</name>
</gene>
<keyword evidence="5 8" id="KW-0067">ATP-binding</keyword>
<dbReference type="GO" id="GO:0000049">
    <property type="term" value="F:tRNA binding"/>
    <property type="evidence" value="ECO:0007669"/>
    <property type="project" value="InterPro"/>
</dbReference>
<dbReference type="GO" id="GO:0005737">
    <property type="term" value="C:cytoplasm"/>
    <property type="evidence" value="ECO:0007669"/>
    <property type="project" value="UniProtKB-SubCell"/>
</dbReference>
<dbReference type="GO" id="GO:0005524">
    <property type="term" value="F:ATP binding"/>
    <property type="evidence" value="ECO:0007669"/>
    <property type="project" value="UniProtKB-UniRule"/>
</dbReference>
<dbReference type="KEGG" id="hdi:HDIA_2605"/>
<dbReference type="RefSeq" id="WP_099556569.1">
    <property type="nucleotide sequence ID" value="NZ_LT960614.1"/>
</dbReference>
<dbReference type="InterPro" id="IPR008925">
    <property type="entry name" value="aa_tRNA-synth_I_cd-bd_sf"/>
</dbReference>
<comment type="subcellular location">
    <subcellularLocation>
        <location evidence="8">Cytoplasm</location>
    </subcellularLocation>
</comment>
<dbReference type="OrthoDB" id="9807503at2"/>
<dbReference type="GO" id="GO:0004818">
    <property type="term" value="F:glutamate-tRNA ligase activity"/>
    <property type="evidence" value="ECO:0007669"/>
    <property type="project" value="UniProtKB-UniRule"/>
</dbReference>
<dbReference type="Pfam" id="PF19269">
    <property type="entry name" value="Anticodon_2"/>
    <property type="match status" value="1"/>
</dbReference>
<organism evidence="11 12">
    <name type="scientific">Hartmannibacter diazotrophicus</name>
    <dbReference type="NCBI Taxonomy" id="1482074"/>
    <lineage>
        <taxon>Bacteria</taxon>
        <taxon>Pseudomonadati</taxon>
        <taxon>Pseudomonadota</taxon>
        <taxon>Alphaproteobacteria</taxon>
        <taxon>Hyphomicrobiales</taxon>
        <taxon>Pleomorphomonadaceae</taxon>
        <taxon>Hartmannibacter</taxon>
    </lineage>
</organism>
<evidence type="ECO:0000256" key="5">
    <source>
        <dbReference type="ARBA" id="ARBA00022840"/>
    </source>
</evidence>
<keyword evidence="12" id="KW-1185">Reference proteome</keyword>
<dbReference type="PRINTS" id="PR00987">
    <property type="entry name" value="TRNASYNTHGLU"/>
</dbReference>
<dbReference type="NCBIfam" id="TIGR00464">
    <property type="entry name" value="gltX_bact"/>
    <property type="match status" value="1"/>
</dbReference>
<dbReference type="InterPro" id="IPR045462">
    <property type="entry name" value="aa-tRNA-synth_I_cd-bd"/>
</dbReference>
<comment type="subunit">
    <text evidence="8">Monomer.</text>
</comment>
<feature type="short sequence motif" description="'HIGH' region" evidence="8">
    <location>
        <begin position="9"/>
        <end position="19"/>
    </location>
</feature>
<keyword evidence="3 8" id="KW-0436">Ligase</keyword>
<evidence type="ECO:0000259" key="9">
    <source>
        <dbReference type="Pfam" id="PF00749"/>
    </source>
</evidence>
<feature type="domain" description="Aminoacyl-tRNA synthetase class I anticodon-binding" evidence="10">
    <location>
        <begin position="379"/>
        <end position="452"/>
    </location>
</feature>
<evidence type="ECO:0000256" key="1">
    <source>
        <dbReference type="ARBA" id="ARBA00007894"/>
    </source>
</evidence>
<dbReference type="EMBL" id="LT960614">
    <property type="protein sequence ID" value="SON56146.1"/>
    <property type="molecule type" value="Genomic_DNA"/>
</dbReference>
<dbReference type="PANTHER" id="PTHR43311">
    <property type="entry name" value="GLUTAMATE--TRNA LIGASE"/>
    <property type="match status" value="1"/>
</dbReference>
<dbReference type="InterPro" id="IPR020058">
    <property type="entry name" value="Glu/Gln-tRNA-synth_Ib_cat-dom"/>
</dbReference>
<keyword evidence="2 8" id="KW-0963">Cytoplasm</keyword>
<feature type="binding site" evidence="8">
    <location>
        <position position="252"/>
    </location>
    <ligand>
        <name>ATP</name>
        <dbReference type="ChEBI" id="CHEBI:30616"/>
    </ligand>
</feature>
<accession>A0A2C9D796</accession>
<dbReference type="InterPro" id="IPR001412">
    <property type="entry name" value="aa-tRNA-synth_I_CS"/>
</dbReference>
<comment type="catalytic activity">
    <reaction evidence="8">
        <text>tRNA(Glu) + L-glutamate + ATP = L-glutamyl-tRNA(Glu) + AMP + diphosphate</text>
        <dbReference type="Rhea" id="RHEA:23540"/>
        <dbReference type="Rhea" id="RHEA-COMP:9663"/>
        <dbReference type="Rhea" id="RHEA-COMP:9680"/>
        <dbReference type="ChEBI" id="CHEBI:29985"/>
        <dbReference type="ChEBI" id="CHEBI:30616"/>
        <dbReference type="ChEBI" id="CHEBI:33019"/>
        <dbReference type="ChEBI" id="CHEBI:78442"/>
        <dbReference type="ChEBI" id="CHEBI:78520"/>
        <dbReference type="ChEBI" id="CHEBI:456215"/>
        <dbReference type="EC" id="6.1.1.17"/>
    </reaction>
</comment>
<dbReference type="Gene3D" id="1.10.10.350">
    <property type="match status" value="1"/>
</dbReference>
<comment type="similarity">
    <text evidence="1 8">Belongs to the class-I aminoacyl-tRNA synthetase family. Glutamate--tRNA ligase type 1 subfamily.</text>
</comment>
<evidence type="ECO:0000259" key="10">
    <source>
        <dbReference type="Pfam" id="PF19269"/>
    </source>
</evidence>
<dbReference type="InterPro" id="IPR020751">
    <property type="entry name" value="aa-tRNA-synth_I_codon-bd_sub2"/>
</dbReference>
<name>A0A2C9D796_9HYPH</name>
<reference evidence="12" key="1">
    <citation type="submission" date="2017-09" db="EMBL/GenBank/DDBJ databases">
        <title>Genome sequence of Nannocystis excedens DSM 71.</title>
        <authorList>
            <person name="Blom J."/>
        </authorList>
    </citation>
    <scope>NUCLEOTIDE SEQUENCE [LARGE SCALE GENOMIC DNA]</scope>
    <source>
        <strain evidence="12">type strain: E19</strain>
    </source>
</reference>
<evidence type="ECO:0000256" key="2">
    <source>
        <dbReference type="ARBA" id="ARBA00022490"/>
    </source>
</evidence>
<evidence type="ECO:0000256" key="6">
    <source>
        <dbReference type="ARBA" id="ARBA00022917"/>
    </source>
</evidence>
<dbReference type="InterPro" id="IPR049940">
    <property type="entry name" value="GluQ/Sye"/>
</dbReference>
<dbReference type="GO" id="GO:0006424">
    <property type="term" value="P:glutamyl-tRNA aminoacylation"/>
    <property type="evidence" value="ECO:0007669"/>
    <property type="project" value="UniProtKB-UniRule"/>
</dbReference>
<feature type="short sequence motif" description="'KMSKS' region" evidence="8">
    <location>
        <begin position="249"/>
        <end position="253"/>
    </location>
</feature>
<dbReference type="SUPFAM" id="SSF48163">
    <property type="entry name" value="An anticodon-binding domain of class I aminoacyl-tRNA synthetases"/>
    <property type="match status" value="1"/>
</dbReference>
<sequence>MTVTVRFAPSPTGHIHIGNARTALFNWLFARKNGGRFILRFDDTDRERSKKEFADGIAVDLDWLGIDPDAVYRQSERMARYDEVKADLIARGLLYPCYESPDELELKRRRQRMRNQPPIYDRAALELTQEDRERLEAEGRRPHWRFLLPGHGENSGASERHVTWEDLCKGPLSVDLASLSDPVLVREDGSFLYTLPSIIDDMDMGVTHVIRGEDHVTNTGVQVAIFRALGGTVPAFGHHNLLTDVHGEGLSKRKGALSVEALRAKGLEPQAVDVVAVRIGTSEAIEPIRALDDLAEGFDLSATSRSAARFDEADLAAVNARIVRDLPFEAVKDRMETLGVPAKPEIWAALSGNLDTFADVADWWKVVTGPVERLAAVDDEPFLAMAAELLPDEPYDAGTWKSWTGALAKESGRKGRALFLPLRLALTGREHGPELAGLLPLIGREQAHARLKPV</sequence>
<evidence type="ECO:0000313" key="12">
    <source>
        <dbReference type="Proteomes" id="UP000223606"/>
    </source>
</evidence>
<comment type="function">
    <text evidence="8">Catalyzes the attachment of glutamate to tRNA(Glu) in a two-step reaction: glutamate is first activated by ATP to form Glu-AMP and then transferred to the acceptor end of tRNA(Glu).</text>
</comment>
<dbReference type="AlphaFoldDB" id="A0A2C9D796"/>
<dbReference type="Gene3D" id="3.40.50.620">
    <property type="entry name" value="HUPs"/>
    <property type="match status" value="1"/>
</dbReference>
<dbReference type="HAMAP" id="MF_00022">
    <property type="entry name" value="Glu_tRNA_synth_type1"/>
    <property type="match status" value="1"/>
</dbReference>
<proteinExistence type="inferred from homology"/>
<dbReference type="InterPro" id="IPR004527">
    <property type="entry name" value="Glu-tRNA-ligase_bac/mito"/>
</dbReference>
<evidence type="ECO:0000256" key="3">
    <source>
        <dbReference type="ARBA" id="ARBA00022598"/>
    </source>
</evidence>
<dbReference type="PANTHER" id="PTHR43311:SF2">
    <property type="entry name" value="GLUTAMATE--TRNA LIGASE, MITOCHONDRIAL-RELATED"/>
    <property type="match status" value="1"/>
</dbReference>